<name>A0A8R1IWE3_CAEJA</name>
<reference evidence="4" key="1">
    <citation type="submission" date="2010-08" db="EMBL/GenBank/DDBJ databases">
        <authorList>
            <consortium name="Caenorhabditis japonica Sequencing Consortium"/>
            <person name="Wilson R.K."/>
        </authorList>
    </citation>
    <scope>NUCLEOTIDE SEQUENCE [LARGE SCALE GENOMIC DNA]</scope>
    <source>
        <strain evidence="4">DF5081</strain>
    </source>
</reference>
<dbReference type="InterPro" id="IPR058721">
    <property type="entry name" value="NTF2_3"/>
</dbReference>
<dbReference type="EnsemblMetazoa" id="CJA40246.1">
    <property type="protein sequence ID" value="CJA40246.1"/>
    <property type="gene ID" value="WBGene00216094"/>
</dbReference>
<dbReference type="PANTHER" id="PTHR33940:SF1">
    <property type="entry name" value="APOLIPOPHORIN-RELATED"/>
    <property type="match status" value="1"/>
</dbReference>
<organism evidence="3 4">
    <name type="scientific">Caenorhabditis japonica</name>
    <dbReference type="NCBI Taxonomy" id="281687"/>
    <lineage>
        <taxon>Eukaryota</taxon>
        <taxon>Metazoa</taxon>
        <taxon>Ecdysozoa</taxon>
        <taxon>Nematoda</taxon>
        <taxon>Chromadorea</taxon>
        <taxon>Rhabditida</taxon>
        <taxon>Rhabditina</taxon>
        <taxon>Rhabditomorpha</taxon>
        <taxon>Rhabditoidea</taxon>
        <taxon>Rhabditidae</taxon>
        <taxon>Peloderinae</taxon>
        <taxon>Caenorhabditis</taxon>
    </lineage>
</organism>
<feature type="chain" id="PRO_5035804119" description="NTF2-like domain-containing protein" evidence="1">
    <location>
        <begin position="19"/>
        <end position="268"/>
    </location>
</feature>
<evidence type="ECO:0000313" key="4">
    <source>
        <dbReference type="Proteomes" id="UP000005237"/>
    </source>
</evidence>
<proteinExistence type="predicted"/>
<evidence type="ECO:0000256" key="1">
    <source>
        <dbReference type="SAM" id="SignalP"/>
    </source>
</evidence>
<accession>A0A8R1IWE3</accession>
<dbReference type="PANTHER" id="PTHR33940">
    <property type="entry name" value="PROTEIN CBG13625"/>
    <property type="match status" value="1"/>
</dbReference>
<keyword evidence="1" id="KW-0732">Signal</keyword>
<evidence type="ECO:0000259" key="2">
    <source>
        <dbReference type="Pfam" id="PF26530"/>
    </source>
</evidence>
<feature type="domain" description="NTF2-like" evidence="2">
    <location>
        <begin position="30"/>
        <end position="139"/>
    </location>
</feature>
<evidence type="ECO:0000313" key="3">
    <source>
        <dbReference type="EnsemblMetazoa" id="CJA40246.1"/>
    </source>
</evidence>
<keyword evidence="4" id="KW-1185">Reference proteome</keyword>
<dbReference type="AlphaFoldDB" id="A0A8R1IWE3"/>
<protein>
    <recommendedName>
        <fullName evidence="2">NTF2-like domain-containing protein</fullName>
    </recommendedName>
</protein>
<reference evidence="3" key="2">
    <citation type="submission" date="2022-06" db="UniProtKB">
        <authorList>
            <consortium name="EnsemblMetazoa"/>
        </authorList>
    </citation>
    <scope>IDENTIFICATION</scope>
    <source>
        <strain evidence="3">DF5081</strain>
    </source>
</reference>
<feature type="signal peptide" evidence="1">
    <location>
        <begin position="1"/>
        <end position="18"/>
    </location>
</feature>
<feature type="domain" description="NTF2-like" evidence="2">
    <location>
        <begin position="153"/>
        <end position="262"/>
    </location>
</feature>
<dbReference type="Pfam" id="PF26530">
    <property type="entry name" value="NTF2_3"/>
    <property type="match status" value="2"/>
</dbReference>
<dbReference type="Proteomes" id="UP000005237">
    <property type="component" value="Unassembled WGS sequence"/>
</dbReference>
<sequence>MCFLQLLVFSTLLFGALHASIDNYPRPSPNQVATAFLREVGKAIESLNYNSVASLFQDNFYFTGCSRNMSKSQVVGQLTNLKGGTHIDLKILEANELDNYGIRCSLGITGIGKYFEAVFYLYRENGVLRIGGGEVTDCARNFAPTTGDGSKLILQDFSDRLSKIYHSGTVDDLAALFEDEFVLTLCDMTLRKKQIHGYLRKRSKDAWVSFYHFYYYKFIANDIIESKVDIHYKDMNYSLTFKFRYGIKSKSYLVHSAQLEGCVRGNLP</sequence>